<reference evidence="7" key="1">
    <citation type="submission" date="2022-08" db="EMBL/GenBank/DDBJ databases">
        <authorList>
            <person name="Marques A."/>
        </authorList>
    </citation>
    <scope>NUCLEOTIDE SEQUENCE</scope>
    <source>
        <strain evidence="7">RhyPub2mFocal</strain>
        <tissue evidence="7">Leaves</tissue>
    </source>
</reference>
<dbReference type="GO" id="GO:0003723">
    <property type="term" value="F:RNA binding"/>
    <property type="evidence" value="ECO:0007669"/>
    <property type="project" value="UniProtKB-UniRule"/>
</dbReference>
<feature type="compositionally biased region" description="Low complexity" evidence="5">
    <location>
        <begin position="906"/>
        <end position="922"/>
    </location>
</feature>
<name>A0AAV8D9A7_9POAL</name>
<protein>
    <recommendedName>
        <fullName evidence="6">RRM domain-containing protein</fullName>
    </recommendedName>
</protein>
<feature type="compositionally biased region" description="Basic and acidic residues" evidence="5">
    <location>
        <begin position="42"/>
        <end position="74"/>
    </location>
</feature>
<evidence type="ECO:0000256" key="2">
    <source>
        <dbReference type="ARBA" id="ARBA00022884"/>
    </source>
</evidence>
<evidence type="ECO:0000256" key="3">
    <source>
        <dbReference type="ARBA" id="ARBA00023242"/>
    </source>
</evidence>
<dbReference type="Pfam" id="PF07744">
    <property type="entry name" value="SPOC"/>
    <property type="match status" value="1"/>
</dbReference>
<comment type="subcellular location">
    <subcellularLocation>
        <location evidence="1">Nucleus</location>
    </subcellularLocation>
</comment>
<feature type="region of interest" description="Disordered" evidence="5">
    <location>
        <begin position="893"/>
        <end position="925"/>
    </location>
</feature>
<evidence type="ECO:0000256" key="1">
    <source>
        <dbReference type="ARBA" id="ARBA00004123"/>
    </source>
</evidence>
<dbReference type="InterPro" id="IPR000504">
    <property type="entry name" value="RRM_dom"/>
</dbReference>
<dbReference type="CDD" id="cd00590">
    <property type="entry name" value="RRM_SF"/>
    <property type="match status" value="2"/>
</dbReference>
<feature type="region of interest" description="Disordered" evidence="5">
    <location>
        <begin position="715"/>
        <end position="870"/>
    </location>
</feature>
<sequence>MMGRDRGRDRDRGQDWDRDRGWDRDRDRDRDRYWDRDRDRYHDRERERDRSRDRGGGSRLRPEPAHLRKPEPHHPSGGSTSPRPSRHLWVGNLAPTVSEKILFEEFLRFGDVESINHLPGRSYAFVNYLKEDSAVKALRALQGIRIEGCPVKIEFSKGDMEPSDILWIGFPATLNVDETALRTVFSPFGEIVRIATFPGRSYAFVHYRDITSASRAREALNGKLFNNPRVHISFARSDTALNEAALNGAARRSPPRRHDRSPDFEGHRRDFPSRPMSPVLGTTSDRSNLDPIRRGSRYSPFDERYNKPPFERRHGSVYDEPYPLPPPFERRRVPYSDDSYPLQPPPYERRRGPYPDELHTLPPPADRRWGPESDDHYPLHKRMRVSPDPIGDMENELPEYPFNELLPGRTTRLSPYNGGFAGAWAGPSRGEVPDVNMGKSVGSNSNRPMMKEVWKWEGVIAKGGTTVCRAQCFPVGKTLDFMLPEILNCSARTNLEMLSRHYYQAAASWVVFFVPGSDSDIASYNDFMHYLSEKQRVAVAKLEEKISLFLVPPSEFTEKVLKVPGKLSISGLILRFNHQMNADSDPGLTFDQPISNPGQRIEETSVFKVHDSPDFRRHVGPSSGNLTPGNFSTGFTPQHLPPKPIQQQSHSSGAVGFAPLPPLNPIQHESQQPGIHTLASGSAPLPPNPVQQKVHEIDNSGFAHQFTPNLFQQQNFEQGPMGFPRPSPPNLLQQQNSEQGSASFQYPLPPNLNQQQNSEQGSASFQYPPPPNLNQQQNSELGSASFQYPPPPNLNQQQNSETGTPGFPIQPPSNPNWQQPHQSFNVGYDPFQNNNLSGQFQLRPELTSNYVTAPPPLPQGPPPPRAVAPPLISQAVPIPYQYGANYPSYEQVTTEQFQNPNPNPNPNQNQNQNPNPNTNVNPIVNSIPFQNPNPNTNVNPIVNSIPFPSYTPQTPTVPTGMWAPQVGQGITSVPSAVHVQQQQQVGGGAGGVETENAAEPDKQKRLEATMQLAAVLLQQMQQQASANTNRQ</sequence>
<comment type="caution">
    <text evidence="7">The sequence shown here is derived from an EMBL/GenBank/DDBJ whole genome shotgun (WGS) entry which is preliminary data.</text>
</comment>
<gene>
    <name evidence="7" type="ORF">LUZ62_073620</name>
</gene>
<feature type="compositionally biased region" description="Pro residues" evidence="5">
    <location>
        <begin position="853"/>
        <end position="867"/>
    </location>
</feature>
<keyword evidence="2 4" id="KW-0694">RNA-binding</keyword>
<dbReference type="EMBL" id="JAMFTS010000004">
    <property type="protein sequence ID" value="KAJ4763245.1"/>
    <property type="molecule type" value="Genomic_DNA"/>
</dbReference>
<dbReference type="SUPFAM" id="SSF54928">
    <property type="entry name" value="RNA-binding domain, RBD"/>
    <property type="match status" value="1"/>
</dbReference>
<evidence type="ECO:0000256" key="4">
    <source>
        <dbReference type="PROSITE-ProRule" id="PRU00176"/>
    </source>
</evidence>
<feature type="compositionally biased region" description="Basic and acidic residues" evidence="5">
    <location>
        <begin position="347"/>
        <end position="375"/>
    </location>
</feature>
<feature type="region of interest" description="Disordered" evidence="5">
    <location>
        <begin position="611"/>
        <end position="692"/>
    </location>
</feature>
<feature type="compositionally biased region" description="Polar residues" evidence="5">
    <location>
        <begin position="730"/>
        <end position="744"/>
    </location>
</feature>
<feature type="compositionally biased region" description="Basic and acidic residues" evidence="5">
    <location>
        <begin position="260"/>
        <end position="272"/>
    </location>
</feature>
<dbReference type="Proteomes" id="UP001140206">
    <property type="component" value="Chromosome 4"/>
</dbReference>
<dbReference type="SMART" id="SM00360">
    <property type="entry name" value="RRM"/>
    <property type="match status" value="2"/>
</dbReference>
<feature type="region of interest" description="Disordered" evidence="5">
    <location>
        <begin position="246"/>
        <end position="375"/>
    </location>
</feature>
<feature type="region of interest" description="Disordered" evidence="5">
    <location>
        <begin position="1"/>
        <end position="28"/>
    </location>
</feature>
<keyword evidence="8" id="KW-1185">Reference proteome</keyword>
<dbReference type="PROSITE" id="PS50102">
    <property type="entry name" value="RRM"/>
    <property type="match status" value="2"/>
</dbReference>
<feature type="domain" description="RRM" evidence="6">
    <location>
        <begin position="163"/>
        <end position="237"/>
    </location>
</feature>
<accession>A0AAV8D9A7</accession>
<feature type="region of interest" description="Disordered" evidence="5">
    <location>
        <begin position="42"/>
        <end position="87"/>
    </location>
</feature>
<organism evidence="7 8">
    <name type="scientific">Rhynchospora pubera</name>
    <dbReference type="NCBI Taxonomy" id="906938"/>
    <lineage>
        <taxon>Eukaryota</taxon>
        <taxon>Viridiplantae</taxon>
        <taxon>Streptophyta</taxon>
        <taxon>Embryophyta</taxon>
        <taxon>Tracheophyta</taxon>
        <taxon>Spermatophyta</taxon>
        <taxon>Magnoliopsida</taxon>
        <taxon>Liliopsida</taxon>
        <taxon>Poales</taxon>
        <taxon>Cyperaceae</taxon>
        <taxon>Cyperoideae</taxon>
        <taxon>Rhynchosporeae</taxon>
        <taxon>Rhynchospora</taxon>
    </lineage>
</organism>
<dbReference type="InterPro" id="IPR035979">
    <property type="entry name" value="RBD_domain_sf"/>
</dbReference>
<evidence type="ECO:0000259" key="6">
    <source>
        <dbReference type="PROSITE" id="PS50102"/>
    </source>
</evidence>
<feature type="compositionally biased region" description="Basic and acidic residues" evidence="5">
    <location>
        <begin position="300"/>
        <end position="317"/>
    </location>
</feature>
<feature type="compositionally biased region" description="Polar residues" evidence="5">
    <location>
        <begin position="815"/>
        <end position="851"/>
    </location>
</feature>
<evidence type="ECO:0000256" key="5">
    <source>
        <dbReference type="SAM" id="MobiDB-lite"/>
    </source>
</evidence>
<dbReference type="CDD" id="cd21546">
    <property type="entry name" value="SPOC_FPA-like"/>
    <property type="match status" value="1"/>
</dbReference>
<feature type="compositionally biased region" description="Polar residues" evidence="5">
    <location>
        <begin position="622"/>
        <end position="636"/>
    </location>
</feature>
<proteinExistence type="predicted"/>
<dbReference type="GO" id="GO:0005634">
    <property type="term" value="C:nucleus"/>
    <property type="evidence" value="ECO:0007669"/>
    <property type="project" value="UniProtKB-SubCell"/>
</dbReference>
<feature type="domain" description="RRM" evidence="6">
    <location>
        <begin position="86"/>
        <end position="158"/>
    </location>
</feature>
<dbReference type="Gene3D" id="3.30.70.330">
    <property type="match status" value="2"/>
</dbReference>
<dbReference type="PANTHER" id="PTHR23189">
    <property type="entry name" value="RNA RECOGNITION MOTIF-CONTAINING"/>
    <property type="match status" value="1"/>
</dbReference>
<dbReference type="InterPro" id="IPR012677">
    <property type="entry name" value="Nucleotide-bd_a/b_plait_sf"/>
</dbReference>
<dbReference type="AlphaFoldDB" id="A0AAV8D9A7"/>
<evidence type="ECO:0000313" key="8">
    <source>
        <dbReference type="Proteomes" id="UP001140206"/>
    </source>
</evidence>
<evidence type="ECO:0000313" key="7">
    <source>
        <dbReference type="EMBL" id="KAJ4763245.1"/>
    </source>
</evidence>
<dbReference type="Pfam" id="PF00076">
    <property type="entry name" value="RRM_1"/>
    <property type="match status" value="2"/>
</dbReference>
<dbReference type="InterPro" id="IPR012921">
    <property type="entry name" value="SPOC_C"/>
</dbReference>
<keyword evidence="3" id="KW-0539">Nucleus</keyword>